<keyword evidence="3" id="KW-1185">Reference proteome</keyword>
<gene>
    <name evidence="2" type="ORF">FOE67_14735</name>
</gene>
<dbReference type="EMBL" id="VKHS01000341">
    <property type="protein sequence ID" value="MBB0230736.1"/>
    <property type="molecule type" value="Genomic_DNA"/>
</dbReference>
<accession>A0A7W3XXF4</accession>
<dbReference type="Proteomes" id="UP000530234">
    <property type="component" value="Unassembled WGS sequence"/>
</dbReference>
<evidence type="ECO:0000313" key="2">
    <source>
        <dbReference type="EMBL" id="MBB0230736.1"/>
    </source>
</evidence>
<evidence type="ECO:0000256" key="1">
    <source>
        <dbReference type="SAM" id="MobiDB-lite"/>
    </source>
</evidence>
<comment type="caution">
    <text evidence="2">The sequence shown here is derived from an EMBL/GenBank/DDBJ whole genome shotgun (WGS) entry which is preliminary data.</text>
</comment>
<proteinExistence type="predicted"/>
<evidence type="ECO:0000313" key="3">
    <source>
        <dbReference type="Proteomes" id="UP000530234"/>
    </source>
</evidence>
<dbReference type="RefSeq" id="WP_182664458.1">
    <property type="nucleotide sequence ID" value="NZ_VKHS01000341.1"/>
</dbReference>
<name>A0A7W3XXF4_9ACTN</name>
<feature type="region of interest" description="Disordered" evidence="1">
    <location>
        <begin position="1"/>
        <end position="60"/>
    </location>
</feature>
<protein>
    <submittedName>
        <fullName evidence="2">Uncharacterized protein</fullName>
    </submittedName>
</protein>
<dbReference type="AlphaFoldDB" id="A0A7W3XXF4"/>
<reference evidence="3" key="1">
    <citation type="submission" date="2019-10" db="EMBL/GenBank/DDBJ databases">
        <title>Streptomyces sp. nov., a novel actinobacterium isolated from alkaline environment.</title>
        <authorList>
            <person name="Golinska P."/>
        </authorList>
    </citation>
    <scope>NUCLEOTIDE SEQUENCE [LARGE SCALE GENOMIC DNA]</scope>
    <source>
        <strain evidence="3">DSM 42108</strain>
    </source>
</reference>
<sequence>MTTNVTPQENHATGEPTTPADGRKKPAPTTPGPRPDENHATGNPADTRPQENHATGAGPA</sequence>
<organism evidence="2 3">
    <name type="scientific">Streptomyces calidiresistens</name>
    <dbReference type="NCBI Taxonomy" id="1485586"/>
    <lineage>
        <taxon>Bacteria</taxon>
        <taxon>Bacillati</taxon>
        <taxon>Actinomycetota</taxon>
        <taxon>Actinomycetes</taxon>
        <taxon>Kitasatosporales</taxon>
        <taxon>Streptomycetaceae</taxon>
        <taxon>Streptomyces</taxon>
    </lineage>
</organism>
<feature type="compositionally biased region" description="Polar residues" evidence="1">
    <location>
        <begin position="1"/>
        <end position="11"/>
    </location>
</feature>